<gene>
    <name evidence="2" type="ORF">CQ12_23275</name>
</gene>
<sequence length="272" mass="28696">MRVRASNLMIGTLTLALIGGSLGAWLSYQKLAGAKQKVPFRVIFEGSASGLRNGGSVNFAGIRVGEVVSLKLDHPRRVVALAMIDGNTPVRSDTQVGLEFQGLTGIAAISFTGGSDEAPPPQKGADGIPELTADREGTLNTQEKIRVALRNVDKVISDNEVSIKDTLRNFETFTASLSGDGAKITSIIATAESGVNAVDGALTKTKDFLGGLASDKYGGELLPTVISMRELIESFDKKSMTLVTDTRKMLGEVSQSINNSKFGSRPPASPAR</sequence>
<evidence type="ECO:0000259" key="1">
    <source>
        <dbReference type="Pfam" id="PF02470"/>
    </source>
</evidence>
<feature type="domain" description="Mce/MlaD" evidence="1">
    <location>
        <begin position="46"/>
        <end position="113"/>
    </location>
</feature>
<dbReference type="Proteomes" id="UP000050863">
    <property type="component" value="Unassembled WGS sequence"/>
</dbReference>
<protein>
    <recommendedName>
        <fullName evidence="1">Mce/MlaD domain-containing protein</fullName>
    </recommendedName>
</protein>
<dbReference type="STRING" id="280332.CQ12_23275"/>
<reference evidence="2 3" key="1">
    <citation type="submission" date="2014-03" db="EMBL/GenBank/DDBJ databases">
        <title>Bradyrhizobium valentinum sp. nov., isolated from effective nodules of Lupinus mariae-josephae, a lupine endemic of basic-lime soils in Eastern Spain.</title>
        <authorList>
            <person name="Duran D."/>
            <person name="Rey L."/>
            <person name="Navarro A."/>
            <person name="Busquets A."/>
            <person name="Imperial J."/>
            <person name="Ruiz-Argueso T."/>
        </authorList>
    </citation>
    <scope>NUCLEOTIDE SEQUENCE [LARGE SCALE GENOMIC DNA]</scope>
    <source>
        <strain evidence="2 3">PAC68</strain>
    </source>
</reference>
<evidence type="ECO:0000313" key="2">
    <source>
        <dbReference type="EMBL" id="KRQ96175.1"/>
    </source>
</evidence>
<dbReference type="Pfam" id="PF02470">
    <property type="entry name" value="MlaD"/>
    <property type="match status" value="1"/>
</dbReference>
<evidence type="ECO:0000313" key="3">
    <source>
        <dbReference type="Proteomes" id="UP000050863"/>
    </source>
</evidence>
<accession>A0A0R3KU04</accession>
<dbReference type="InterPro" id="IPR003399">
    <property type="entry name" value="Mce/MlaD"/>
</dbReference>
<dbReference type="AlphaFoldDB" id="A0A0R3KU04"/>
<proteinExistence type="predicted"/>
<dbReference type="PANTHER" id="PTHR36698">
    <property type="entry name" value="BLL5892 PROTEIN"/>
    <property type="match status" value="1"/>
</dbReference>
<keyword evidence="3" id="KW-1185">Reference proteome</keyword>
<dbReference type="RefSeq" id="WP_057839781.1">
    <property type="nucleotide sequence ID" value="NZ_LLXZ01000202.1"/>
</dbReference>
<dbReference type="PANTHER" id="PTHR36698:SF2">
    <property type="entry name" value="MCE_MLAD DOMAIN-CONTAINING PROTEIN"/>
    <property type="match status" value="1"/>
</dbReference>
<name>A0A0R3KU04_9BRAD</name>
<organism evidence="2 3">
    <name type="scientific">Bradyrhizobium jicamae</name>
    <dbReference type="NCBI Taxonomy" id="280332"/>
    <lineage>
        <taxon>Bacteria</taxon>
        <taxon>Pseudomonadati</taxon>
        <taxon>Pseudomonadota</taxon>
        <taxon>Alphaproteobacteria</taxon>
        <taxon>Hyphomicrobiales</taxon>
        <taxon>Nitrobacteraceae</taxon>
        <taxon>Bradyrhizobium</taxon>
    </lineage>
</organism>
<comment type="caution">
    <text evidence="2">The sequence shown here is derived from an EMBL/GenBank/DDBJ whole genome shotgun (WGS) entry which is preliminary data.</text>
</comment>
<dbReference type="EMBL" id="LLXZ01000202">
    <property type="protein sequence ID" value="KRQ96175.1"/>
    <property type="molecule type" value="Genomic_DNA"/>
</dbReference>
<dbReference type="OrthoDB" id="9808689at2"/>